<reference evidence="2" key="1">
    <citation type="submission" date="2018-05" db="EMBL/GenBank/DDBJ databases">
        <authorList>
            <person name="Lanie J.A."/>
            <person name="Ng W.-L."/>
            <person name="Kazmierczak K.M."/>
            <person name="Andrzejewski T.M."/>
            <person name="Davidsen T.M."/>
            <person name="Wayne K.J."/>
            <person name="Tettelin H."/>
            <person name="Glass J.I."/>
            <person name="Rusch D."/>
            <person name="Podicherti R."/>
            <person name="Tsui H.-C.T."/>
            <person name="Winkler M.E."/>
        </authorList>
    </citation>
    <scope>NUCLEOTIDE SEQUENCE</scope>
</reference>
<dbReference type="InterPro" id="IPR027560">
    <property type="entry name" value="PEFG-CTERM"/>
</dbReference>
<dbReference type="EMBL" id="UINC01148823">
    <property type="protein sequence ID" value="SVD40937.1"/>
    <property type="molecule type" value="Genomic_DNA"/>
</dbReference>
<gene>
    <name evidence="2" type="ORF">METZ01_LOCUS393791</name>
</gene>
<accession>A0A382V3B5</accession>
<keyword evidence="1" id="KW-0472">Membrane</keyword>
<proteinExistence type="predicted"/>
<keyword evidence="1" id="KW-1133">Transmembrane helix</keyword>
<feature type="transmembrane region" description="Helical" evidence="1">
    <location>
        <begin position="240"/>
        <end position="260"/>
    </location>
</feature>
<evidence type="ECO:0000313" key="2">
    <source>
        <dbReference type="EMBL" id="SVD40937.1"/>
    </source>
</evidence>
<organism evidence="2">
    <name type="scientific">marine metagenome</name>
    <dbReference type="NCBI Taxonomy" id="408172"/>
    <lineage>
        <taxon>unclassified sequences</taxon>
        <taxon>metagenomes</taxon>
        <taxon>ecological metagenomes</taxon>
    </lineage>
</organism>
<protein>
    <recommendedName>
        <fullName evidence="3">PEFG-CTERM sorting domain-containing protein</fullName>
    </recommendedName>
</protein>
<keyword evidence="1" id="KW-0812">Transmembrane</keyword>
<evidence type="ECO:0008006" key="3">
    <source>
        <dbReference type="Google" id="ProtNLM"/>
    </source>
</evidence>
<evidence type="ECO:0000256" key="1">
    <source>
        <dbReference type="SAM" id="Phobius"/>
    </source>
</evidence>
<dbReference type="AlphaFoldDB" id="A0A382V3B5"/>
<feature type="non-terminal residue" evidence="2">
    <location>
        <position position="262"/>
    </location>
</feature>
<sequence>MNSYVMLVPVAILILAGTGIVSQAFAATITIETDSDVYDHSSVITITGTVVPVDQNEVPVTIMIINPQGSIASIAQISVNSDGSFSTTVSTAASLMKNDGMYEIRARYGNADTTTSVELTNAKTSEVITGTAVTKAVTGAAGESSYIGQIEYDITCNTTPNFFVNEDEDSLVIYVDPTDDGILTITLHEELMKPLDNGGYFVLVDNESVEFEQSGNMLTIPCMAGIEKIEIYGSWVIPEFGVIAAMILAVAIVSIIVVTAKT</sequence>
<dbReference type="NCBIfam" id="TIGR04296">
    <property type="entry name" value="PEFG-CTERM"/>
    <property type="match status" value="1"/>
</dbReference>
<name>A0A382V3B5_9ZZZZ</name>